<feature type="transmembrane region" description="Helical" evidence="1">
    <location>
        <begin position="243"/>
        <end position="262"/>
    </location>
</feature>
<dbReference type="OrthoDB" id="3638266at2"/>
<accession>A0A2T0TJW2</accession>
<feature type="transmembrane region" description="Helical" evidence="1">
    <location>
        <begin position="305"/>
        <end position="324"/>
    </location>
</feature>
<feature type="transmembrane region" description="Helical" evidence="1">
    <location>
        <begin position="365"/>
        <end position="384"/>
    </location>
</feature>
<reference evidence="2 3" key="1">
    <citation type="submission" date="2018-03" db="EMBL/GenBank/DDBJ databases">
        <title>Genomic Encyclopedia of Archaeal and Bacterial Type Strains, Phase II (KMG-II): from individual species to whole genera.</title>
        <authorList>
            <person name="Goeker M."/>
        </authorList>
    </citation>
    <scope>NUCLEOTIDE SEQUENCE [LARGE SCALE GENOMIC DNA]</scope>
    <source>
        <strain evidence="2 3">DSM 44720</strain>
    </source>
</reference>
<keyword evidence="1" id="KW-0812">Transmembrane</keyword>
<evidence type="ECO:0008006" key="4">
    <source>
        <dbReference type="Google" id="ProtNLM"/>
    </source>
</evidence>
<dbReference type="EMBL" id="PVTF01000001">
    <property type="protein sequence ID" value="PRY45953.1"/>
    <property type="molecule type" value="Genomic_DNA"/>
</dbReference>
<feature type="transmembrane region" description="Helical" evidence="1">
    <location>
        <begin position="179"/>
        <end position="206"/>
    </location>
</feature>
<feature type="transmembrane region" description="Helical" evidence="1">
    <location>
        <begin position="336"/>
        <end position="353"/>
    </location>
</feature>
<organism evidence="2 3">
    <name type="scientific">Umezawaea tangerina</name>
    <dbReference type="NCBI Taxonomy" id="84725"/>
    <lineage>
        <taxon>Bacteria</taxon>
        <taxon>Bacillati</taxon>
        <taxon>Actinomycetota</taxon>
        <taxon>Actinomycetes</taxon>
        <taxon>Pseudonocardiales</taxon>
        <taxon>Pseudonocardiaceae</taxon>
        <taxon>Umezawaea</taxon>
    </lineage>
</organism>
<proteinExistence type="predicted"/>
<evidence type="ECO:0000256" key="1">
    <source>
        <dbReference type="SAM" id="Phobius"/>
    </source>
</evidence>
<feature type="transmembrane region" description="Helical" evidence="1">
    <location>
        <begin position="130"/>
        <end position="149"/>
    </location>
</feature>
<feature type="transmembrane region" description="Helical" evidence="1">
    <location>
        <begin position="24"/>
        <end position="42"/>
    </location>
</feature>
<name>A0A2T0TJW2_9PSEU</name>
<keyword evidence="1" id="KW-1133">Transmembrane helix</keyword>
<dbReference type="RefSeq" id="WP_106185054.1">
    <property type="nucleotide sequence ID" value="NZ_PVTF01000001.1"/>
</dbReference>
<sequence length="556" mass="58910">MTAVEDQRTEVLRPVDRAPRAPRALLWLLVPIPVLLATAEAIRSPKMNFNDYWAILAKVTGDDGVLRPLALFKLYNEHPIALVGPVFWLDAKLFDAANQALGLFSVALVLVLFATLVSMLPARLTGNARVAVIACLSALLFSSSALEFFGMGMSGVHWLVGIVPAVLALRFAHRGNTAVAVVFGVIGCFGHGAAFPIWVSLAMMAWLRRDELWRFVLPIGFGVLTLALWLLPSRQPGYPSSTLVGVDTMLGTALAMLGQVWAARSTDVAFATGTLTAAVFAFVVFQALPKKGARPAQSTVDDSGWFALAFHVVLVAIMVGFSRSRLGTAEALGPRYAMVALLGACALLVLLVLRGPRLARHHVVPLALTVAVMTYAVGSAQATAVRENYPRQPMLAVAMRVDARAVIDSMNWSTKVLPVLRSMKAYPFSDDFTLGCGRYELGSLVDMSRVKELPGPSGVSRTAGAVETGPVVGNSKIAGWAVLDGEAADCVLVVDGSSEVVGGGAVDVPRADVASTTRGTGRGGWNAVARPGVEDGVVLVGSEDQLYRISLVIKAG</sequence>
<dbReference type="Proteomes" id="UP000239494">
    <property type="component" value="Unassembled WGS sequence"/>
</dbReference>
<feature type="transmembrane region" description="Helical" evidence="1">
    <location>
        <begin position="96"/>
        <end position="118"/>
    </location>
</feature>
<comment type="caution">
    <text evidence="2">The sequence shown here is derived from an EMBL/GenBank/DDBJ whole genome shotgun (WGS) entry which is preliminary data.</text>
</comment>
<keyword evidence="3" id="KW-1185">Reference proteome</keyword>
<evidence type="ECO:0000313" key="3">
    <source>
        <dbReference type="Proteomes" id="UP000239494"/>
    </source>
</evidence>
<feature type="transmembrane region" description="Helical" evidence="1">
    <location>
        <begin position="268"/>
        <end position="285"/>
    </location>
</feature>
<feature type="transmembrane region" description="Helical" evidence="1">
    <location>
        <begin position="212"/>
        <end position="231"/>
    </location>
</feature>
<protein>
    <recommendedName>
        <fullName evidence="4">4-amino-4-deoxy-L-arabinose transferase-like glycosyltransferase</fullName>
    </recommendedName>
</protein>
<evidence type="ECO:0000313" key="2">
    <source>
        <dbReference type="EMBL" id="PRY45953.1"/>
    </source>
</evidence>
<keyword evidence="1" id="KW-0472">Membrane</keyword>
<dbReference type="AlphaFoldDB" id="A0A2T0TJW2"/>
<gene>
    <name evidence="2" type="ORF">CLV43_101216</name>
</gene>